<feature type="transmembrane region" description="Helical" evidence="5">
    <location>
        <begin position="519"/>
        <end position="540"/>
    </location>
</feature>
<dbReference type="PANTHER" id="PTHR24064">
    <property type="entry name" value="SOLUTE CARRIER FAMILY 22 MEMBER"/>
    <property type="match status" value="1"/>
</dbReference>
<feature type="transmembrane region" description="Helical" evidence="5">
    <location>
        <begin position="456"/>
        <end position="477"/>
    </location>
</feature>
<evidence type="ECO:0000256" key="1">
    <source>
        <dbReference type="ARBA" id="ARBA00004141"/>
    </source>
</evidence>
<organism evidence="7 8">
    <name type="scientific">Opisthorchis viverrini</name>
    <name type="common">Southeast Asian liver fluke</name>
    <dbReference type="NCBI Taxonomy" id="6198"/>
    <lineage>
        <taxon>Eukaryota</taxon>
        <taxon>Metazoa</taxon>
        <taxon>Spiralia</taxon>
        <taxon>Lophotrochozoa</taxon>
        <taxon>Platyhelminthes</taxon>
        <taxon>Trematoda</taxon>
        <taxon>Digenea</taxon>
        <taxon>Opisthorchiida</taxon>
        <taxon>Opisthorchiata</taxon>
        <taxon>Opisthorchiidae</taxon>
        <taxon>Opisthorchis</taxon>
    </lineage>
</organism>
<proteinExistence type="predicted"/>
<dbReference type="InterPro" id="IPR005828">
    <property type="entry name" value="MFS_sugar_transport-like"/>
</dbReference>
<keyword evidence="2 5" id="KW-0812">Transmembrane</keyword>
<dbReference type="SUPFAM" id="SSF103473">
    <property type="entry name" value="MFS general substrate transporter"/>
    <property type="match status" value="1"/>
</dbReference>
<feature type="transmembrane region" description="Helical" evidence="5">
    <location>
        <begin position="227"/>
        <end position="245"/>
    </location>
</feature>
<feature type="transmembrane region" description="Helical" evidence="5">
    <location>
        <begin position="396"/>
        <end position="417"/>
    </location>
</feature>
<evidence type="ECO:0000256" key="2">
    <source>
        <dbReference type="ARBA" id="ARBA00022692"/>
    </source>
</evidence>
<dbReference type="GeneID" id="20325770"/>
<feature type="transmembrane region" description="Helical" evidence="5">
    <location>
        <begin position="257"/>
        <end position="278"/>
    </location>
</feature>
<dbReference type="GO" id="GO:0016020">
    <property type="term" value="C:membrane"/>
    <property type="evidence" value="ECO:0007669"/>
    <property type="project" value="UniProtKB-SubCell"/>
</dbReference>
<evidence type="ECO:0000256" key="3">
    <source>
        <dbReference type="ARBA" id="ARBA00022989"/>
    </source>
</evidence>
<protein>
    <recommendedName>
        <fullName evidence="6">Major facilitator superfamily (MFS) profile domain-containing protein</fullName>
    </recommendedName>
</protein>
<feature type="transmembrane region" description="Helical" evidence="5">
    <location>
        <begin position="284"/>
        <end position="302"/>
    </location>
</feature>
<dbReference type="RefSeq" id="XP_009176559.1">
    <property type="nucleotide sequence ID" value="XM_009178295.1"/>
</dbReference>
<dbReference type="KEGG" id="ovi:T265_11602"/>
<accession>A0A074YYH9</accession>
<feature type="transmembrane region" description="Helical" evidence="5">
    <location>
        <begin position="546"/>
        <end position="567"/>
    </location>
</feature>
<evidence type="ECO:0000256" key="4">
    <source>
        <dbReference type="ARBA" id="ARBA00023136"/>
    </source>
</evidence>
<evidence type="ECO:0000256" key="5">
    <source>
        <dbReference type="SAM" id="Phobius"/>
    </source>
</evidence>
<feature type="transmembrane region" description="Helical" evidence="5">
    <location>
        <begin position="423"/>
        <end position="449"/>
    </location>
</feature>
<keyword evidence="3 5" id="KW-1133">Transmembrane helix</keyword>
<evidence type="ECO:0000313" key="8">
    <source>
        <dbReference type="Proteomes" id="UP000054324"/>
    </source>
</evidence>
<dbReference type="InterPro" id="IPR020846">
    <property type="entry name" value="MFS_dom"/>
</dbReference>
<feature type="transmembrane region" description="Helical" evidence="5">
    <location>
        <begin position="483"/>
        <end position="507"/>
    </location>
</feature>
<comment type="subcellular location">
    <subcellularLocation>
        <location evidence="1">Membrane</location>
        <topology evidence="1">Multi-pass membrane protein</topology>
    </subcellularLocation>
</comment>
<dbReference type="CTD" id="20325770"/>
<sequence>MNKRDKKCESVHEDKQVELQSMDDVLAYVIGPHGLWQCILLCTGVIGLPPYEMFSIFGNAKPNVRCRMQDDMESLLQNMTFEEATQFIRGNPTNVDVVYSYLPECYHRLSGKLNSTEFWSLSNLTYSSLYTPMVQRCPNGYVYEPRKDQYPSSIIESFDLVCDRAWLEPFSTTMFMIGMLLGFYLGGWAGDRFGRRPTIIFWYTLGTTTGFLASFSPNVAWLCLGRFILGAADSARLTVLYILVFELTIPKWRSILCSFWTMLQSFCARAFVAFLAYLIPDWRWLNFAMTGVGFAGVVYFFVGPESPRWYLARGESKKALDVLVSGYRYNHFGQYPPEEELARLRTFTEMVGSRNTATRMDVALDAETRRKKSFVHWIKSTSIWEFFRSSELTRRIILGSLVFLCHIYCYFGLLLYSNHVRGNVYLVTVINSATALPGTLLSCALYRIFSWRKRPIIGVFTSAFLTSLVAALCTLTNVDPKDIILTICVGLSLLMLESGMDMIYIYIPELFPTLLRSKGLGFCAGFARLGSALCSFTNALDTSLGHGVPIAFYTVSIALVVVALLPLPDTRGYELEEIVERDNQLEWNSSEQFGSSISVRRF</sequence>
<dbReference type="Pfam" id="PF00083">
    <property type="entry name" value="Sugar_tr"/>
    <property type="match status" value="1"/>
</dbReference>
<feature type="transmembrane region" description="Helical" evidence="5">
    <location>
        <begin position="25"/>
        <end position="48"/>
    </location>
</feature>
<feature type="transmembrane region" description="Helical" evidence="5">
    <location>
        <begin position="200"/>
        <end position="221"/>
    </location>
</feature>
<dbReference type="AlphaFoldDB" id="A0A074YYH9"/>
<keyword evidence="4 5" id="KW-0472">Membrane</keyword>
<dbReference type="GO" id="GO:0022857">
    <property type="term" value="F:transmembrane transporter activity"/>
    <property type="evidence" value="ECO:0007669"/>
    <property type="project" value="InterPro"/>
</dbReference>
<reference evidence="7 8" key="1">
    <citation type="submission" date="2013-11" db="EMBL/GenBank/DDBJ databases">
        <title>Opisthorchis viverrini - life in the bile duct.</title>
        <authorList>
            <person name="Young N.D."/>
            <person name="Nagarajan N."/>
            <person name="Lin S.J."/>
            <person name="Korhonen P.K."/>
            <person name="Jex A.R."/>
            <person name="Hall R.S."/>
            <person name="Safavi-Hemami H."/>
            <person name="Kaewkong W."/>
            <person name="Bertrand D."/>
            <person name="Gao S."/>
            <person name="Seet Q."/>
            <person name="Wongkham S."/>
            <person name="Teh B.T."/>
            <person name="Wongkham C."/>
            <person name="Intapan P.M."/>
            <person name="Maleewong W."/>
            <person name="Yang X."/>
            <person name="Hu M."/>
            <person name="Wang Z."/>
            <person name="Hofmann A."/>
            <person name="Sternberg P.W."/>
            <person name="Tan P."/>
            <person name="Wang J."/>
            <person name="Gasser R.B."/>
        </authorList>
    </citation>
    <scope>NUCLEOTIDE SEQUENCE [LARGE SCALE GENOMIC DNA]</scope>
</reference>
<dbReference type="STRING" id="6198.A0A074YYH9"/>
<dbReference type="Gene3D" id="1.20.1250.20">
    <property type="entry name" value="MFS general substrate transporter like domains"/>
    <property type="match status" value="1"/>
</dbReference>
<dbReference type="Proteomes" id="UP000054324">
    <property type="component" value="Unassembled WGS sequence"/>
</dbReference>
<gene>
    <name evidence="7" type="ORF">T265_11602</name>
</gene>
<keyword evidence="8" id="KW-1185">Reference proteome</keyword>
<dbReference type="PROSITE" id="PS50850">
    <property type="entry name" value="MFS"/>
    <property type="match status" value="1"/>
</dbReference>
<dbReference type="InterPro" id="IPR036259">
    <property type="entry name" value="MFS_trans_sf"/>
</dbReference>
<feature type="transmembrane region" description="Helical" evidence="5">
    <location>
        <begin position="170"/>
        <end position="188"/>
    </location>
</feature>
<dbReference type="EMBL" id="KL597153">
    <property type="protein sequence ID" value="KER19698.1"/>
    <property type="molecule type" value="Genomic_DNA"/>
</dbReference>
<name>A0A074YYH9_OPIVI</name>
<dbReference type="OrthoDB" id="5141738at2759"/>
<evidence type="ECO:0000259" key="6">
    <source>
        <dbReference type="PROSITE" id="PS50850"/>
    </source>
</evidence>
<feature type="domain" description="Major facilitator superfamily (MFS) profile" evidence="6">
    <location>
        <begin position="124"/>
        <end position="571"/>
    </location>
</feature>
<evidence type="ECO:0000313" key="7">
    <source>
        <dbReference type="EMBL" id="KER19698.1"/>
    </source>
</evidence>